<accession>A0A139X586</accession>
<proteinExistence type="predicted"/>
<evidence type="ECO:0000313" key="1">
    <source>
        <dbReference type="EMBL" id="KYC39845.1"/>
    </source>
</evidence>
<comment type="caution">
    <text evidence="1">The sequence shown here is derived from an EMBL/GenBank/DDBJ whole genome shotgun (WGS) entry which is preliminary data.</text>
</comment>
<dbReference type="AlphaFoldDB" id="A0A139X586"/>
<protein>
    <submittedName>
        <fullName evidence="1">Uncharacterized protein</fullName>
    </submittedName>
</protein>
<dbReference type="Proteomes" id="UP000076925">
    <property type="component" value="Unassembled WGS sequence"/>
</dbReference>
<keyword evidence="2" id="KW-1185">Reference proteome</keyword>
<evidence type="ECO:0000313" key="2">
    <source>
        <dbReference type="Proteomes" id="UP000076925"/>
    </source>
</evidence>
<dbReference type="STRING" id="128403.WA1_28150"/>
<reference evidence="1 2" key="1">
    <citation type="journal article" date="2013" name="Genome Biol. Evol.">
        <title>Genomes of Stigonematalean cyanobacteria (subsection V) and the evolution of oxygenic photosynthesis from prokaryotes to plastids.</title>
        <authorList>
            <person name="Dagan T."/>
            <person name="Roettger M."/>
            <person name="Stucken K."/>
            <person name="Landan G."/>
            <person name="Koch R."/>
            <person name="Major P."/>
            <person name="Gould S.B."/>
            <person name="Goremykin V.V."/>
            <person name="Rippka R."/>
            <person name="Tandeau de Marsac N."/>
            <person name="Gugger M."/>
            <person name="Lockhart P.J."/>
            <person name="Allen J.F."/>
            <person name="Brune I."/>
            <person name="Maus I."/>
            <person name="Puhler A."/>
            <person name="Martin W.F."/>
        </authorList>
    </citation>
    <scope>NUCLEOTIDE SEQUENCE [LARGE SCALE GENOMIC DNA]</scope>
    <source>
        <strain evidence="1 2">PCC 7110</strain>
    </source>
</reference>
<gene>
    <name evidence="1" type="ORF">WA1_28150</name>
</gene>
<dbReference type="EMBL" id="ANNX02000031">
    <property type="protein sequence ID" value="KYC39845.1"/>
    <property type="molecule type" value="Genomic_DNA"/>
</dbReference>
<name>A0A139X586_9CYAN</name>
<organism evidence="1 2">
    <name type="scientific">Scytonema hofmannii PCC 7110</name>
    <dbReference type="NCBI Taxonomy" id="128403"/>
    <lineage>
        <taxon>Bacteria</taxon>
        <taxon>Bacillati</taxon>
        <taxon>Cyanobacteriota</taxon>
        <taxon>Cyanophyceae</taxon>
        <taxon>Nostocales</taxon>
        <taxon>Scytonemataceae</taxon>
        <taxon>Scytonema</taxon>
    </lineage>
</organism>
<sequence length="59" mass="6733">MFHGTGILLPAPEVSSHTPKQTQLTILENFHQEFLACLQEMDCSDLTFQRMSEPKDPRS</sequence>